<dbReference type="Gene3D" id="3.30.1540.10">
    <property type="entry name" value="formyl-coa transferase, domain 3"/>
    <property type="match status" value="1"/>
</dbReference>
<reference evidence="2 3" key="1">
    <citation type="submission" date="2014-03" db="EMBL/GenBank/DDBJ databases">
        <title>Draft Genome Sequences of Four Burkholderia Strains.</title>
        <authorList>
            <person name="Liu X.Y."/>
            <person name="Li C.X."/>
            <person name="Xu J.H."/>
        </authorList>
    </citation>
    <scope>NUCLEOTIDE SEQUENCE [LARGE SCALE GENOMIC DNA]</scope>
    <source>
        <strain evidence="2 3">OP-1</strain>
    </source>
</reference>
<accession>A0A656QES9</accession>
<dbReference type="PANTHER" id="PTHR48207">
    <property type="entry name" value="SUCCINATE--HYDROXYMETHYLGLUTARATE COA-TRANSFERASE"/>
    <property type="match status" value="1"/>
</dbReference>
<keyword evidence="3" id="KW-1185">Reference proteome</keyword>
<dbReference type="AlphaFoldDB" id="A0A656QES9"/>
<sequence length="380" mass="41634">MNDQPKQGGPCAGLRVIELGSLFSAPIAGQILGDMGAEVIKIEPPGGDPLRKVGPFHNEMGALFMMVNRRKKSVILDLKSPDDLNIAKQLIATADVLIHNNRAGVMERLGLGYDQLKDTNTKLVYAAISGFGTSGPYASNAAYDHLLQGMTGIMYVQGRGGNPEPIRNLIVDKTAATITASAILGALLQRERGGGLGQRVDASLLNTFSWIGMMDNINTFESSEGGKTATLDIHHPVRTRDGWVIGHVQSDEHFSAACRIFEREDLIGHDDWNSVAQRVERSGDMWREFSRRASEMTRNEVLARAAEKGIAIGPIYTLEEFLQDSQVKHNHAYVDFEDPDFGTVRYMNFPVSFSAASIDIRSRAPLLGEHTEEVLTLARS</sequence>
<proteinExistence type="predicted"/>
<dbReference type="GO" id="GO:0008410">
    <property type="term" value="F:CoA-transferase activity"/>
    <property type="evidence" value="ECO:0007669"/>
    <property type="project" value="TreeGrafter"/>
</dbReference>
<comment type="caution">
    <text evidence="2">The sequence shown here is derived from an EMBL/GenBank/DDBJ whole genome shotgun (WGS) entry which is preliminary data.</text>
</comment>
<dbReference type="PANTHER" id="PTHR48207:SF3">
    <property type="entry name" value="SUCCINATE--HYDROXYMETHYLGLUTARATE COA-TRANSFERASE"/>
    <property type="match status" value="1"/>
</dbReference>
<dbReference type="EMBL" id="JFHD01000049">
    <property type="protein sequence ID" value="KDR25329.1"/>
    <property type="molecule type" value="Genomic_DNA"/>
</dbReference>
<dbReference type="SUPFAM" id="SSF89796">
    <property type="entry name" value="CoA-transferase family III (CaiB/BaiF)"/>
    <property type="match status" value="1"/>
</dbReference>
<dbReference type="InterPro" id="IPR050483">
    <property type="entry name" value="CoA-transferase_III_domain"/>
</dbReference>
<dbReference type="Proteomes" id="UP000027451">
    <property type="component" value="Unassembled WGS sequence"/>
</dbReference>
<organism evidence="2 3">
    <name type="scientific">Caballeronia zhejiangensis</name>
    <dbReference type="NCBI Taxonomy" id="871203"/>
    <lineage>
        <taxon>Bacteria</taxon>
        <taxon>Pseudomonadati</taxon>
        <taxon>Pseudomonadota</taxon>
        <taxon>Betaproteobacteria</taxon>
        <taxon>Burkholderiales</taxon>
        <taxon>Burkholderiaceae</taxon>
        <taxon>Caballeronia</taxon>
    </lineage>
</organism>
<dbReference type="RefSeq" id="WP_008344931.1">
    <property type="nucleotide sequence ID" value="NZ_JFHD01000049.1"/>
</dbReference>
<dbReference type="InterPro" id="IPR003673">
    <property type="entry name" value="CoA-Trfase_fam_III"/>
</dbReference>
<dbReference type="Gene3D" id="3.40.50.10540">
    <property type="entry name" value="Crotonobetainyl-coa:carnitine coa-transferase, domain 1"/>
    <property type="match status" value="1"/>
</dbReference>
<dbReference type="InterPro" id="IPR044855">
    <property type="entry name" value="CoA-Trfase_III_dom3_sf"/>
</dbReference>
<name>A0A656QES9_9BURK</name>
<dbReference type="OrthoDB" id="5294844at2"/>
<evidence type="ECO:0000313" key="3">
    <source>
        <dbReference type="Proteomes" id="UP000027451"/>
    </source>
</evidence>
<keyword evidence="1" id="KW-0808">Transferase</keyword>
<dbReference type="InterPro" id="IPR023606">
    <property type="entry name" value="CoA-Trfase_III_dom_1_sf"/>
</dbReference>
<evidence type="ECO:0000256" key="1">
    <source>
        <dbReference type="ARBA" id="ARBA00022679"/>
    </source>
</evidence>
<protein>
    <submittedName>
        <fullName evidence="2">Carnitine dehydratase</fullName>
    </submittedName>
</protein>
<gene>
    <name evidence="2" type="ORF">BG60_28780</name>
</gene>
<evidence type="ECO:0000313" key="2">
    <source>
        <dbReference type="EMBL" id="KDR25329.1"/>
    </source>
</evidence>
<dbReference type="Pfam" id="PF02515">
    <property type="entry name" value="CoA_transf_3"/>
    <property type="match status" value="1"/>
</dbReference>